<proteinExistence type="predicted"/>
<comment type="caution">
    <text evidence="1">The sequence shown here is derived from an EMBL/GenBank/DDBJ whole genome shotgun (WGS) entry which is preliminary data.</text>
</comment>
<evidence type="ECO:0000313" key="1">
    <source>
        <dbReference type="EMBL" id="KKL45569.1"/>
    </source>
</evidence>
<dbReference type="EMBL" id="LAZR01034340">
    <property type="protein sequence ID" value="KKL45569.1"/>
    <property type="molecule type" value="Genomic_DNA"/>
</dbReference>
<reference evidence="1" key="1">
    <citation type="journal article" date="2015" name="Nature">
        <title>Complex archaea that bridge the gap between prokaryotes and eukaryotes.</title>
        <authorList>
            <person name="Spang A."/>
            <person name="Saw J.H."/>
            <person name="Jorgensen S.L."/>
            <person name="Zaremba-Niedzwiedzka K."/>
            <person name="Martijn J."/>
            <person name="Lind A.E."/>
            <person name="van Eijk R."/>
            <person name="Schleper C."/>
            <person name="Guy L."/>
            <person name="Ettema T.J."/>
        </authorList>
    </citation>
    <scope>NUCLEOTIDE SEQUENCE</scope>
</reference>
<protein>
    <submittedName>
        <fullName evidence="1">Uncharacterized protein</fullName>
    </submittedName>
</protein>
<gene>
    <name evidence="1" type="ORF">LCGC14_2354330</name>
</gene>
<sequence>MSEINKVKTLFLGNGDDILRLADRNIQPEFISLTIYRYGKEAVHFTLSKENQEKIMIFLKEKKVKEMNL</sequence>
<dbReference type="AlphaFoldDB" id="A0A0F9C8R4"/>
<name>A0A0F9C8R4_9ZZZZ</name>
<accession>A0A0F9C8R4</accession>
<organism evidence="1">
    <name type="scientific">marine sediment metagenome</name>
    <dbReference type="NCBI Taxonomy" id="412755"/>
    <lineage>
        <taxon>unclassified sequences</taxon>
        <taxon>metagenomes</taxon>
        <taxon>ecological metagenomes</taxon>
    </lineage>
</organism>